<evidence type="ECO:0000313" key="2">
    <source>
        <dbReference type="Proteomes" id="UP000076038"/>
    </source>
</evidence>
<dbReference type="RefSeq" id="WP_048320120.1">
    <property type="nucleotide sequence ID" value="NZ_CP015220.1"/>
</dbReference>
<dbReference type="Proteomes" id="UP000076038">
    <property type="component" value="Chromosome"/>
</dbReference>
<dbReference type="Gene3D" id="3.10.180.10">
    <property type="entry name" value="2,3-Dihydroxybiphenyl 1,2-Dioxygenase, domain 1"/>
    <property type="match status" value="1"/>
</dbReference>
<protein>
    <recommendedName>
        <fullName evidence="3">VOC family protein</fullName>
    </recommendedName>
</protein>
<dbReference type="SUPFAM" id="SSF54593">
    <property type="entry name" value="Glyoxalase/Bleomycin resistance protein/Dihydroxybiphenyl dioxygenase"/>
    <property type="match status" value="1"/>
</dbReference>
<dbReference type="InterPro" id="IPR029068">
    <property type="entry name" value="Glyas_Bleomycin-R_OHBP_Dase"/>
</dbReference>
<proteinExistence type="predicted"/>
<evidence type="ECO:0008006" key="3">
    <source>
        <dbReference type="Google" id="ProtNLM"/>
    </source>
</evidence>
<reference evidence="1 2" key="1">
    <citation type="journal article" date="2016" name="Genome Announc.">
        <title>Complete Genome and Plasmid Sequences for Rhodococcus fascians D188 and Draft Sequences for Rhodococcus Isolates PBTS 1 and PBTS 2.</title>
        <authorList>
            <person name="Stamler R.A."/>
            <person name="Vereecke D."/>
            <person name="Zhang Y."/>
            <person name="Schilkey F."/>
            <person name="Devitt N."/>
            <person name="Randall J.J."/>
        </authorList>
    </citation>
    <scope>NUCLEOTIDE SEQUENCE [LARGE SCALE GENOMIC DNA]</scope>
    <source>
        <strain evidence="1 2">PBTS2</strain>
    </source>
</reference>
<dbReference type="PATRIC" id="fig|1653479.3.peg.4739"/>
<accession>A0A143QSN0</accession>
<dbReference type="EMBL" id="CP015220">
    <property type="protein sequence ID" value="AMY25949.1"/>
    <property type="molecule type" value="Genomic_DNA"/>
</dbReference>
<keyword evidence="2" id="KW-1185">Reference proteome</keyword>
<evidence type="ECO:0000313" key="1">
    <source>
        <dbReference type="EMBL" id="AMY25949.1"/>
    </source>
</evidence>
<dbReference type="CDD" id="cd06587">
    <property type="entry name" value="VOC"/>
    <property type="match status" value="1"/>
</dbReference>
<name>A0A143QSN0_RHOFA</name>
<organism evidence="1 2">
    <name type="scientific">Rhodococcoides fascians</name>
    <name type="common">Rhodococcus fascians</name>
    <dbReference type="NCBI Taxonomy" id="1828"/>
    <lineage>
        <taxon>Bacteria</taxon>
        <taxon>Bacillati</taxon>
        <taxon>Actinomycetota</taxon>
        <taxon>Actinomycetes</taxon>
        <taxon>Mycobacteriales</taxon>
        <taxon>Nocardiaceae</taxon>
        <taxon>Rhodococcoides</taxon>
    </lineage>
</organism>
<reference evidence="2" key="2">
    <citation type="submission" date="2016-04" db="EMBL/GenBank/DDBJ databases">
        <title>Complete Genome and Plasmid Sequences for Rhodococcus fascians D188 and Draft Sequences for Rhodococcus spp. Isolates PBTS 1 and PBTS 2.</title>
        <authorList>
            <person name="Stamer R."/>
            <person name="Vereecke D."/>
            <person name="Zhang Y."/>
            <person name="Schilkey F."/>
            <person name="Devitt N."/>
            <person name="Randall J."/>
        </authorList>
    </citation>
    <scope>NUCLEOTIDE SEQUENCE [LARGE SCALE GENOMIC DNA]</scope>
    <source>
        <strain evidence="2">PBTS2</strain>
    </source>
</reference>
<dbReference type="KEGG" id="rhs:A3Q41_04685"/>
<gene>
    <name evidence="1" type="ORF">A3Q41_04685</name>
</gene>
<dbReference type="AlphaFoldDB" id="A0A143QSN0"/>
<dbReference type="OrthoDB" id="2453533at2"/>
<sequence>MFRYIFAVVAVRDIDIANTWYEKLFDLPADNNPMSTLVEWQAAPGAWVQVTVDSERAGSSLFNVAVDDLESFVSAAHSRGIDFADIVEANKGVRLSTATDPDGNSITAIGGFREHY</sequence>